<protein>
    <submittedName>
        <fullName evidence="1">Uncharacterized protein</fullName>
    </submittedName>
</protein>
<dbReference type="Proteomes" id="UP000282971">
    <property type="component" value="Unassembled WGS sequence"/>
</dbReference>
<accession>A0A437M7H8</accession>
<keyword evidence="2" id="KW-1185">Reference proteome</keyword>
<organism evidence="1 2">
    <name type="scientific">Sphingomonas crocodyli</name>
    <dbReference type="NCBI Taxonomy" id="1979270"/>
    <lineage>
        <taxon>Bacteria</taxon>
        <taxon>Pseudomonadati</taxon>
        <taxon>Pseudomonadota</taxon>
        <taxon>Alphaproteobacteria</taxon>
        <taxon>Sphingomonadales</taxon>
        <taxon>Sphingomonadaceae</taxon>
        <taxon>Sphingomonas</taxon>
    </lineage>
</organism>
<dbReference type="RefSeq" id="WP_127742185.1">
    <property type="nucleotide sequence ID" value="NZ_SACN01000001.1"/>
</dbReference>
<dbReference type="EMBL" id="SACN01000001">
    <property type="protein sequence ID" value="RVT93506.1"/>
    <property type="molecule type" value="Genomic_DNA"/>
</dbReference>
<gene>
    <name evidence="1" type="ORF">EOD43_06435</name>
</gene>
<comment type="caution">
    <text evidence="1">The sequence shown here is derived from an EMBL/GenBank/DDBJ whole genome shotgun (WGS) entry which is preliminary data.</text>
</comment>
<reference evidence="1 2" key="1">
    <citation type="submission" date="2019-01" db="EMBL/GenBank/DDBJ databases">
        <authorList>
            <person name="Chen W.-M."/>
        </authorList>
    </citation>
    <scope>NUCLEOTIDE SEQUENCE [LARGE SCALE GENOMIC DNA]</scope>
    <source>
        <strain evidence="1 2">CCP-7</strain>
    </source>
</reference>
<evidence type="ECO:0000313" key="1">
    <source>
        <dbReference type="EMBL" id="RVT93506.1"/>
    </source>
</evidence>
<dbReference type="AlphaFoldDB" id="A0A437M7H8"/>
<proteinExistence type="predicted"/>
<evidence type="ECO:0000313" key="2">
    <source>
        <dbReference type="Proteomes" id="UP000282971"/>
    </source>
</evidence>
<sequence length="119" mass="13309">MADTKVSSDDAVVERIAVIAADADGLVAKCDQGKRLVYAWARIVNIMGVMVDHHYAGRIMLLTFEIRDERTILLNELEPAWRSVVASLQRHLRGALPFSLWGSQLVQRPGFTEVYQASL</sequence>
<name>A0A437M7H8_9SPHN</name>